<reference evidence="1" key="1">
    <citation type="submission" date="2021-02" db="EMBL/GenBank/DDBJ databases">
        <authorList>
            <person name="Nowell W R."/>
        </authorList>
    </citation>
    <scope>NUCLEOTIDE SEQUENCE</scope>
</reference>
<accession>A0A8S2SUH5</accession>
<proteinExistence type="predicted"/>
<dbReference type="Proteomes" id="UP000676336">
    <property type="component" value="Unassembled WGS sequence"/>
</dbReference>
<feature type="non-terminal residue" evidence="1">
    <location>
        <position position="103"/>
    </location>
</feature>
<dbReference type="AlphaFoldDB" id="A0A8S2SUH5"/>
<evidence type="ECO:0000313" key="2">
    <source>
        <dbReference type="Proteomes" id="UP000676336"/>
    </source>
</evidence>
<dbReference type="EMBL" id="CAJOBI010026883">
    <property type="protein sequence ID" value="CAF4250118.1"/>
    <property type="molecule type" value="Genomic_DNA"/>
</dbReference>
<sequence length="103" mass="10952">MMNVTGNSLMLTRSTSFKSGTRPLIGNTNMNINNGSMPSTPTNSMNPSMLLSSSLLSSSSTTAAAAAVTTMTTAITRNTNQRLTPNEVKAVHYVMRSLHKSGR</sequence>
<name>A0A8S2SUH5_9BILA</name>
<evidence type="ECO:0000313" key="1">
    <source>
        <dbReference type="EMBL" id="CAF4250118.1"/>
    </source>
</evidence>
<organism evidence="1 2">
    <name type="scientific">Rotaria magnacalcarata</name>
    <dbReference type="NCBI Taxonomy" id="392030"/>
    <lineage>
        <taxon>Eukaryota</taxon>
        <taxon>Metazoa</taxon>
        <taxon>Spiralia</taxon>
        <taxon>Gnathifera</taxon>
        <taxon>Rotifera</taxon>
        <taxon>Eurotatoria</taxon>
        <taxon>Bdelloidea</taxon>
        <taxon>Philodinida</taxon>
        <taxon>Philodinidae</taxon>
        <taxon>Rotaria</taxon>
    </lineage>
</organism>
<protein>
    <submittedName>
        <fullName evidence="1">Uncharacterized protein</fullName>
    </submittedName>
</protein>
<gene>
    <name evidence="1" type="ORF">SMN809_LOCUS23959</name>
</gene>
<comment type="caution">
    <text evidence="1">The sequence shown here is derived from an EMBL/GenBank/DDBJ whole genome shotgun (WGS) entry which is preliminary data.</text>
</comment>